<dbReference type="PANTHER" id="PTHR40588">
    <property type="entry name" value="MRNA INTERFERASE TOXIN YAFQ"/>
    <property type="match status" value="1"/>
</dbReference>
<reference evidence="4" key="1">
    <citation type="submission" date="2016-12" db="EMBL/GenBank/DDBJ databases">
        <authorList>
            <person name="Varghese N."/>
            <person name="Submissions S."/>
        </authorList>
    </citation>
    <scope>NUCLEOTIDE SEQUENCE [LARGE SCALE GENOMIC DNA]</scope>
    <source>
        <strain evidence="4">DSM 18830</strain>
    </source>
</reference>
<gene>
    <name evidence="3" type="ORF">SAMN05443547_2091</name>
</gene>
<dbReference type="GO" id="GO:0006402">
    <property type="term" value="P:mRNA catabolic process"/>
    <property type="evidence" value="ECO:0007669"/>
    <property type="project" value="TreeGrafter"/>
</dbReference>
<evidence type="ECO:0000313" key="4">
    <source>
        <dbReference type="Proteomes" id="UP000184611"/>
    </source>
</evidence>
<dbReference type="SUPFAM" id="SSF143011">
    <property type="entry name" value="RelE-like"/>
    <property type="match status" value="1"/>
</dbReference>
<dbReference type="GO" id="GO:0006415">
    <property type="term" value="P:translational termination"/>
    <property type="evidence" value="ECO:0007669"/>
    <property type="project" value="TreeGrafter"/>
</dbReference>
<keyword evidence="4" id="KW-1185">Reference proteome</keyword>
<dbReference type="STRING" id="416016.SAMN05443547_2091"/>
<evidence type="ECO:0000256" key="1">
    <source>
        <dbReference type="ARBA" id="ARBA00022649"/>
    </source>
</evidence>
<evidence type="ECO:0000256" key="2">
    <source>
        <dbReference type="PIRSR" id="PIRSR006156-1"/>
    </source>
</evidence>
<dbReference type="EMBL" id="FRYK01000003">
    <property type="protein sequence ID" value="SHO73722.1"/>
    <property type="molecule type" value="Genomic_DNA"/>
</dbReference>
<feature type="active site" description="Proton donor" evidence="2">
    <location>
        <position position="86"/>
    </location>
</feature>
<keyword evidence="1" id="KW-1277">Toxin-antitoxin system</keyword>
<protein>
    <submittedName>
        <fullName evidence="3">mRNA interferase YafQ</fullName>
    </submittedName>
</protein>
<dbReference type="NCBIfam" id="TIGR02385">
    <property type="entry name" value="RelE_StbE"/>
    <property type="match status" value="1"/>
</dbReference>
<sequence length="90" mass="10695">MYKITTTNKFDKSLKLCKKRNYDLSLLQVVIDLLQKEGKLPQKYKPHKLSGNYKDCWECHIKPDWLLVWKQNDTELILLLLDTGTHSDLF</sequence>
<dbReference type="PIRSF" id="PIRSF006156">
    <property type="entry name" value="YafQ"/>
    <property type="match status" value="1"/>
</dbReference>
<dbReference type="Pfam" id="PF15738">
    <property type="entry name" value="YafQ_toxin"/>
    <property type="match status" value="1"/>
</dbReference>
<dbReference type="OrthoDB" id="7030467at2"/>
<dbReference type="Gene3D" id="3.30.2310.20">
    <property type="entry name" value="RelE-like"/>
    <property type="match status" value="1"/>
</dbReference>
<dbReference type="AlphaFoldDB" id="A0A1M7ZXX1"/>
<dbReference type="PANTHER" id="PTHR40588:SF1">
    <property type="entry name" value="MRNA INTERFERASE TOXIN YAFQ"/>
    <property type="match status" value="1"/>
</dbReference>
<dbReference type="InterPro" id="IPR007712">
    <property type="entry name" value="RelE/ParE_toxin"/>
</dbReference>
<dbReference type="RefSeq" id="WP_073584124.1">
    <property type="nucleotide sequence ID" value="NZ_CBCSEA010000011.1"/>
</dbReference>
<accession>A0A1M7ZXX1</accession>
<dbReference type="InterPro" id="IPR035093">
    <property type="entry name" value="RelE/ParE_toxin_dom_sf"/>
</dbReference>
<dbReference type="GO" id="GO:0004521">
    <property type="term" value="F:RNA endonuclease activity"/>
    <property type="evidence" value="ECO:0007669"/>
    <property type="project" value="TreeGrafter"/>
</dbReference>
<proteinExistence type="predicted"/>
<organism evidence="3 4">
    <name type="scientific">Flavobacterium cucumis</name>
    <dbReference type="NCBI Taxonomy" id="416016"/>
    <lineage>
        <taxon>Bacteria</taxon>
        <taxon>Pseudomonadati</taxon>
        <taxon>Bacteroidota</taxon>
        <taxon>Flavobacteriia</taxon>
        <taxon>Flavobacteriales</taxon>
        <taxon>Flavobacteriaceae</taxon>
        <taxon>Flavobacterium</taxon>
    </lineage>
</organism>
<dbReference type="Proteomes" id="UP000184611">
    <property type="component" value="Unassembled WGS sequence"/>
</dbReference>
<evidence type="ECO:0000313" key="3">
    <source>
        <dbReference type="EMBL" id="SHO73722.1"/>
    </source>
</evidence>
<name>A0A1M7ZXX1_9FLAO</name>
<dbReference type="InterPro" id="IPR004386">
    <property type="entry name" value="Toxin_YafQ-like"/>
</dbReference>